<dbReference type="Pfam" id="PF13560">
    <property type="entry name" value="HTH_31"/>
    <property type="match status" value="1"/>
</dbReference>
<dbReference type="Gene3D" id="3.40.50.300">
    <property type="entry name" value="P-loop containing nucleotide triphosphate hydrolases"/>
    <property type="match status" value="1"/>
</dbReference>
<dbReference type="Pfam" id="PF03704">
    <property type="entry name" value="BTAD"/>
    <property type="match status" value="1"/>
</dbReference>
<evidence type="ECO:0000256" key="1">
    <source>
        <dbReference type="ARBA" id="ARBA00005820"/>
    </source>
</evidence>
<evidence type="ECO:0000256" key="3">
    <source>
        <dbReference type="ARBA" id="ARBA00023125"/>
    </source>
</evidence>
<sequence length="1034" mass="111686">MENLSDVLRLRREQAGLTQQELAAQAGVSVAVIRDVEQGRTRRPRTETIRRLSDVLQLSAPSPDGSRGGQGPSTVWLRILGPLEVRASGSVVPLSSERQRGILGLLALSANHVVLMESIAEALWGEAAGDGHIRAVHGHVSRLRRALRHGRREELISCRQHGYQLSVADGEVDTLAFRSLLRQARDHRDRAEPDAAAESYGRAIDLWRDSPLLDVPALRDHPKVCALSAERVTAAIELAEVAESLGRHDLVLSRLRAITQVERLHEQAHARLMIALAGCGQQAAALEVFGDISRRLADDLGISPGPELVSAQLQVLRQGTGGHGPLEIRAPGIGGRPGSEQGPGAPPPGTGAPSAPRELPPMVPGFVGRTELIDALVRDVVDRSPRPVLISGCGGIGKSALAVQVAWKAADRFPDGQFYLNLHGSTPDLEPLEPLHSLGRLLRSLGVDRAAIPQDVDEAAAQFRSRTAGRRMLFVFDNVLDVKQVRALLPASPACGVIVTSRRTLASLEGRIPYELEVLSEEDARTLLTSHAAGHARSPGGAAAPRPDAEAQSAVARQCAYLPLALSIAAARLSVRPAWTWRTLADRLAEEGRRLTELEVEDRAVRAGFMVSYRDLDRAQARMFRSMSLLDVTEFGVDTAAALAGVSPSIAEDLLDQLTEAHLVQTVAPGRYSVHDLTRLFARELSAAHDPPEERRRAVGRALHTYLAAARDASSQVIPVAVWRTTLGPATTGARPGFRDRHEVYAWVDAEAAQLPAAMGSAAALGADDLVTALSAALFFPLYERGRWRELCEISEVGAAAADRLGDPRHRAVTHGDLGYVLADLGRLDEALVHLKVSLEQHRLTGNRRGEAAQLDRLGVVYSRLGRFAEAIGNFRLSVDLENGQGNRYGEAITLTNLGLTYLRSGDLEAAVTAFGDALSITREIEDLVGSAVALGYIAETHRRMGHFEESERYFLMALDADRAADDLGSCTEAGHWWGLGLSRHALGAESRARECRRNAATILHGLRLIGPDERTRIESSPDPGTPEVILRNL</sequence>
<protein>
    <submittedName>
        <fullName evidence="6">Tetratricopeptide repeat protein</fullName>
    </submittedName>
</protein>
<dbReference type="SMART" id="SM00862">
    <property type="entry name" value="Trans_reg_C"/>
    <property type="match status" value="1"/>
</dbReference>
<dbReference type="SMART" id="SM00530">
    <property type="entry name" value="HTH_XRE"/>
    <property type="match status" value="1"/>
</dbReference>
<feature type="region of interest" description="Disordered" evidence="5">
    <location>
        <begin position="530"/>
        <end position="549"/>
    </location>
</feature>
<dbReference type="PROSITE" id="PS50005">
    <property type="entry name" value="TPR"/>
    <property type="match status" value="2"/>
</dbReference>
<name>A0A5C4WHZ5_9ACTN</name>
<feature type="region of interest" description="Disordered" evidence="5">
    <location>
        <begin position="1015"/>
        <end position="1034"/>
    </location>
</feature>
<dbReference type="SUPFAM" id="SSF52540">
    <property type="entry name" value="P-loop containing nucleoside triphosphate hydrolases"/>
    <property type="match status" value="1"/>
</dbReference>
<feature type="region of interest" description="Disordered" evidence="5">
    <location>
        <begin position="329"/>
        <end position="360"/>
    </location>
</feature>
<dbReference type="SUPFAM" id="SSF48452">
    <property type="entry name" value="TPR-like"/>
    <property type="match status" value="2"/>
</dbReference>
<dbReference type="InterPro" id="IPR027417">
    <property type="entry name" value="P-loop_NTPase"/>
</dbReference>
<keyword evidence="7" id="KW-1185">Reference proteome</keyword>
<evidence type="ECO:0000313" key="6">
    <source>
        <dbReference type="EMBL" id="KAB8194145.1"/>
    </source>
</evidence>
<keyword evidence="4" id="KW-0804">Transcription</keyword>
<dbReference type="EMBL" id="VDLX02000006">
    <property type="protein sequence ID" value="KAB8194145.1"/>
    <property type="molecule type" value="Genomic_DNA"/>
</dbReference>
<dbReference type="CDD" id="cd00093">
    <property type="entry name" value="HTH_XRE"/>
    <property type="match status" value="1"/>
</dbReference>
<dbReference type="PANTHER" id="PTHR35807">
    <property type="entry name" value="TRANSCRIPTIONAL REGULATOR REDD-RELATED"/>
    <property type="match status" value="1"/>
</dbReference>
<evidence type="ECO:0000313" key="7">
    <source>
        <dbReference type="Proteomes" id="UP000312512"/>
    </source>
</evidence>
<dbReference type="PROSITE" id="PS50943">
    <property type="entry name" value="HTH_CROC1"/>
    <property type="match status" value="1"/>
</dbReference>
<dbReference type="PRINTS" id="PR00364">
    <property type="entry name" value="DISEASERSIST"/>
</dbReference>
<dbReference type="CDD" id="cd15831">
    <property type="entry name" value="BTAD"/>
    <property type="match status" value="1"/>
</dbReference>
<dbReference type="InterPro" id="IPR001387">
    <property type="entry name" value="Cro/C1-type_HTH"/>
</dbReference>
<dbReference type="SMART" id="SM01043">
    <property type="entry name" value="BTAD"/>
    <property type="match status" value="1"/>
</dbReference>
<dbReference type="GO" id="GO:0003677">
    <property type="term" value="F:DNA binding"/>
    <property type="evidence" value="ECO:0007669"/>
    <property type="project" value="UniProtKB-UniRule"/>
</dbReference>
<dbReference type="InterPro" id="IPR002182">
    <property type="entry name" value="NB-ARC"/>
</dbReference>
<dbReference type="OrthoDB" id="581105at2"/>
<comment type="similarity">
    <text evidence="1">Belongs to the AfsR/DnrI/RedD regulatory family.</text>
</comment>
<dbReference type="RefSeq" id="WP_139631751.1">
    <property type="nucleotide sequence ID" value="NZ_VDLX02000006.1"/>
</dbReference>
<evidence type="ECO:0000256" key="4">
    <source>
        <dbReference type="ARBA" id="ARBA00023163"/>
    </source>
</evidence>
<proteinExistence type="inferred from homology"/>
<evidence type="ECO:0000256" key="2">
    <source>
        <dbReference type="ARBA" id="ARBA00023015"/>
    </source>
</evidence>
<dbReference type="SUPFAM" id="SSF46894">
    <property type="entry name" value="C-terminal effector domain of the bipartite response regulators"/>
    <property type="match status" value="1"/>
</dbReference>
<reference evidence="6 7" key="1">
    <citation type="submission" date="2019-10" db="EMBL/GenBank/DDBJ databases">
        <title>Nonomuraea sp. nov., isolated from Phyllanthus amarus.</title>
        <authorList>
            <person name="Klykleung N."/>
            <person name="Tanasupawat S."/>
        </authorList>
    </citation>
    <scope>NUCLEOTIDE SEQUENCE [LARGE SCALE GENOMIC DNA]</scope>
    <source>
        <strain evidence="6 7">PA1-10</strain>
    </source>
</reference>
<dbReference type="SMART" id="SM00028">
    <property type="entry name" value="TPR"/>
    <property type="match status" value="5"/>
</dbReference>
<dbReference type="InterPro" id="IPR036388">
    <property type="entry name" value="WH-like_DNA-bd_sf"/>
</dbReference>
<dbReference type="Gene3D" id="1.10.10.10">
    <property type="entry name" value="Winged helix-like DNA-binding domain superfamily/Winged helix DNA-binding domain"/>
    <property type="match status" value="1"/>
</dbReference>
<accession>A0A5C4WHZ5</accession>
<keyword evidence="2" id="KW-0805">Transcription regulation</keyword>
<dbReference type="Proteomes" id="UP000312512">
    <property type="component" value="Unassembled WGS sequence"/>
</dbReference>
<dbReference type="GO" id="GO:0006355">
    <property type="term" value="P:regulation of DNA-templated transcription"/>
    <property type="evidence" value="ECO:0007669"/>
    <property type="project" value="InterPro"/>
</dbReference>
<dbReference type="InterPro" id="IPR011990">
    <property type="entry name" value="TPR-like_helical_dom_sf"/>
</dbReference>
<dbReference type="InterPro" id="IPR010982">
    <property type="entry name" value="Lambda_DNA-bd_dom_sf"/>
</dbReference>
<evidence type="ECO:0000256" key="5">
    <source>
        <dbReference type="SAM" id="MobiDB-lite"/>
    </source>
</evidence>
<comment type="caution">
    <text evidence="6">The sequence shown here is derived from an EMBL/GenBank/DDBJ whole genome shotgun (WGS) entry which is preliminary data.</text>
</comment>
<dbReference type="GO" id="GO:0000160">
    <property type="term" value="P:phosphorelay signal transduction system"/>
    <property type="evidence" value="ECO:0007669"/>
    <property type="project" value="InterPro"/>
</dbReference>
<keyword evidence="3" id="KW-0238">DNA-binding</keyword>
<dbReference type="Pfam" id="PF00486">
    <property type="entry name" value="Trans_reg_C"/>
    <property type="match status" value="1"/>
</dbReference>
<organism evidence="6 7">
    <name type="scientific">Nonomuraea phyllanthi</name>
    <dbReference type="NCBI Taxonomy" id="2219224"/>
    <lineage>
        <taxon>Bacteria</taxon>
        <taxon>Bacillati</taxon>
        <taxon>Actinomycetota</taxon>
        <taxon>Actinomycetes</taxon>
        <taxon>Streptosporangiales</taxon>
        <taxon>Streptosporangiaceae</taxon>
        <taxon>Nonomuraea</taxon>
    </lineage>
</organism>
<dbReference type="InterPro" id="IPR005158">
    <property type="entry name" value="BTAD"/>
</dbReference>
<dbReference type="Gene3D" id="1.10.260.40">
    <property type="entry name" value="lambda repressor-like DNA-binding domains"/>
    <property type="match status" value="1"/>
</dbReference>
<dbReference type="Pfam" id="PF13424">
    <property type="entry name" value="TPR_12"/>
    <property type="match status" value="1"/>
</dbReference>
<dbReference type="InterPro" id="IPR051677">
    <property type="entry name" value="AfsR-DnrI-RedD_regulator"/>
</dbReference>
<dbReference type="InterPro" id="IPR001867">
    <property type="entry name" value="OmpR/PhoB-type_DNA-bd"/>
</dbReference>
<dbReference type="PANTHER" id="PTHR35807:SF1">
    <property type="entry name" value="TRANSCRIPTIONAL REGULATOR REDD"/>
    <property type="match status" value="1"/>
</dbReference>
<dbReference type="PROSITE" id="PS51755">
    <property type="entry name" value="OMPR_PHOB"/>
    <property type="match status" value="1"/>
</dbReference>
<dbReference type="Pfam" id="PF00931">
    <property type="entry name" value="NB-ARC"/>
    <property type="match status" value="1"/>
</dbReference>
<gene>
    <name evidence="6" type="ORF">FH608_018395</name>
</gene>
<dbReference type="Gene3D" id="1.25.40.10">
    <property type="entry name" value="Tetratricopeptide repeat domain"/>
    <property type="match status" value="2"/>
</dbReference>
<dbReference type="GO" id="GO:0043531">
    <property type="term" value="F:ADP binding"/>
    <property type="evidence" value="ECO:0007669"/>
    <property type="project" value="InterPro"/>
</dbReference>
<dbReference type="AlphaFoldDB" id="A0A5C4WHZ5"/>
<dbReference type="InterPro" id="IPR019734">
    <property type="entry name" value="TPR_rpt"/>
</dbReference>
<dbReference type="InterPro" id="IPR016032">
    <property type="entry name" value="Sig_transdc_resp-reg_C-effctor"/>
</dbReference>
<dbReference type="SUPFAM" id="SSF47413">
    <property type="entry name" value="lambda repressor-like DNA-binding domains"/>
    <property type="match status" value="1"/>
</dbReference>